<keyword evidence="5" id="KW-1185">Reference proteome</keyword>
<proteinExistence type="inferred from homology"/>
<dbReference type="PANTHER" id="PTHR12419">
    <property type="entry name" value="OTU DOMAIN CONTAINING PROTEIN"/>
    <property type="match status" value="1"/>
</dbReference>
<evidence type="ECO:0000313" key="4">
    <source>
        <dbReference type="EMBL" id="WIA10651.1"/>
    </source>
</evidence>
<accession>A0ABY8TSB2</accession>
<dbReference type="PANTHER" id="PTHR12419:SF11">
    <property type="entry name" value="OTU DOMAIN-CONTAINING PROTEIN DDB_G0284757"/>
    <property type="match status" value="1"/>
</dbReference>
<dbReference type="InterPro" id="IPR050704">
    <property type="entry name" value="Peptidase_C85-like"/>
</dbReference>
<protein>
    <recommendedName>
        <fullName evidence="3">OTU domain-containing protein</fullName>
    </recommendedName>
</protein>
<reference evidence="4 5" key="1">
    <citation type="submission" date="2023-05" db="EMBL/GenBank/DDBJ databases">
        <title>A 100% complete, gapless, phased diploid assembly of the Scenedesmus obliquus UTEX 3031 genome.</title>
        <authorList>
            <person name="Biondi T.C."/>
            <person name="Hanschen E.R."/>
            <person name="Kwon T."/>
            <person name="Eng W."/>
            <person name="Kruse C.P.S."/>
            <person name="Koehler S.I."/>
            <person name="Kunde Y."/>
            <person name="Gleasner C.D."/>
            <person name="You Mak K.T."/>
            <person name="Polle J."/>
            <person name="Hovde B.T."/>
            <person name="Starkenburg S.R."/>
        </authorList>
    </citation>
    <scope>NUCLEOTIDE SEQUENCE [LARGE SCALE GENOMIC DNA]</scope>
    <source>
        <strain evidence="4 5">DOE0152z</strain>
    </source>
</reference>
<sequence length="227" mass="26476">MDAGSWQPQAHQPGPDTFRRLLSAQARAQQQQQHQQLPHQQPQQQLPLQHYHHHYQQHHQQQQYQQQLASVVSGQQRLVQRLARLRLEEQLSVADGNCQFRSVSEQLYGTQEFHGFVRQQAVNHIKANPASYATFLGEDFAYYCVGMAQDGTWGDELTLRAICDSFGVAVHVVTSEQRNWYLRYEPLSYKSRLEVFLTYIAPMHYNSLRRQKMFGRHPHHVSHIAGH</sequence>
<feature type="compositionally biased region" description="Low complexity" evidence="2">
    <location>
        <begin position="29"/>
        <end position="49"/>
    </location>
</feature>
<evidence type="ECO:0000259" key="3">
    <source>
        <dbReference type="PROSITE" id="PS50802"/>
    </source>
</evidence>
<feature type="domain" description="OTU" evidence="3">
    <location>
        <begin position="87"/>
        <end position="211"/>
    </location>
</feature>
<name>A0ABY8TSB2_TETOB</name>
<dbReference type="Proteomes" id="UP001244341">
    <property type="component" value="Chromosome 2b"/>
</dbReference>
<evidence type="ECO:0000256" key="1">
    <source>
        <dbReference type="ARBA" id="ARBA00010407"/>
    </source>
</evidence>
<dbReference type="PROSITE" id="PS50802">
    <property type="entry name" value="OTU"/>
    <property type="match status" value="1"/>
</dbReference>
<comment type="similarity">
    <text evidence="1">Belongs to the peptidase C85 family.</text>
</comment>
<dbReference type="CDD" id="cd22751">
    <property type="entry name" value="OTU_plant_OTU9-like"/>
    <property type="match status" value="1"/>
</dbReference>
<dbReference type="Gene3D" id="3.90.70.80">
    <property type="match status" value="1"/>
</dbReference>
<evidence type="ECO:0000313" key="5">
    <source>
        <dbReference type="Proteomes" id="UP001244341"/>
    </source>
</evidence>
<feature type="region of interest" description="Disordered" evidence="2">
    <location>
        <begin position="23"/>
        <end position="56"/>
    </location>
</feature>
<gene>
    <name evidence="4" type="ORF">OEZ85_010831</name>
</gene>
<organism evidence="4 5">
    <name type="scientific">Tetradesmus obliquus</name>
    <name type="common">Green alga</name>
    <name type="synonym">Acutodesmus obliquus</name>
    <dbReference type="NCBI Taxonomy" id="3088"/>
    <lineage>
        <taxon>Eukaryota</taxon>
        <taxon>Viridiplantae</taxon>
        <taxon>Chlorophyta</taxon>
        <taxon>core chlorophytes</taxon>
        <taxon>Chlorophyceae</taxon>
        <taxon>CS clade</taxon>
        <taxon>Sphaeropleales</taxon>
        <taxon>Scenedesmaceae</taxon>
        <taxon>Tetradesmus</taxon>
    </lineage>
</organism>
<evidence type="ECO:0000256" key="2">
    <source>
        <dbReference type="SAM" id="MobiDB-lite"/>
    </source>
</evidence>
<dbReference type="Pfam" id="PF02338">
    <property type="entry name" value="OTU"/>
    <property type="match status" value="1"/>
</dbReference>
<dbReference type="EMBL" id="CP126209">
    <property type="protein sequence ID" value="WIA10651.1"/>
    <property type="molecule type" value="Genomic_DNA"/>
</dbReference>
<dbReference type="InterPro" id="IPR003323">
    <property type="entry name" value="OTU_dom"/>
</dbReference>
<dbReference type="InterPro" id="IPR038765">
    <property type="entry name" value="Papain-like_cys_pep_sf"/>
</dbReference>
<dbReference type="SUPFAM" id="SSF54001">
    <property type="entry name" value="Cysteine proteinases"/>
    <property type="match status" value="1"/>
</dbReference>